<organism evidence="1 2">
    <name type="scientific">Trifolium medium</name>
    <dbReference type="NCBI Taxonomy" id="97028"/>
    <lineage>
        <taxon>Eukaryota</taxon>
        <taxon>Viridiplantae</taxon>
        <taxon>Streptophyta</taxon>
        <taxon>Embryophyta</taxon>
        <taxon>Tracheophyta</taxon>
        <taxon>Spermatophyta</taxon>
        <taxon>Magnoliopsida</taxon>
        <taxon>eudicotyledons</taxon>
        <taxon>Gunneridae</taxon>
        <taxon>Pentapetalae</taxon>
        <taxon>rosids</taxon>
        <taxon>fabids</taxon>
        <taxon>Fabales</taxon>
        <taxon>Fabaceae</taxon>
        <taxon>Papilionoideae</taxon>
        <taxon>50 kb inversion clade</taxon>
        <taxon>NPAAA clade</taxon>
        <taxon>Hologalegina</taxon>
        <taxon>IRL clade</taxon>
        <taxon>Trifolieae</taxon>
        <taxon>Trifolium</taxon>
    </lineage>
</organism>
<dbReference type="EMBL" id="LXQA010452474">
    <property type="protein sequence ID" value="MCI52764.1"/>
    <property type="molecule type" value="Genomic_DNA"/>
</dbReference>
<sequence length="52" mass="5825">MAISLENWTKCGAEGQMPLITPPSMAPHVEEGFWMQGVGQQLEKLREKARVL</sequence>
<dbReference type="AlphaFoldDB" id="A0A392SX17"/>
<accession>A0A392SX17</accession>
<protein>
    <submittedName>
        <fullName evidence="1">Uncharacterized protein</fullName>
    </submittedName>
</protein>
<feature type="non-terminal residue" evidence="1">
    <location>
        <position position="52"/>
    </location>
</feature>
<keyword evidence="2" id="KW-1185">Reference proteome</keyword>
<proteinExistence type="predicted"/>
<dbReference type="Proteomes" id="UP000265520">
    <property type="component" value="Unassembled WGS sequence"/>
</dbReference>
<reference evidence="1 2" key="1">
    <citation type="journal article" date="2018" name="Front. Plant Sci.">
        <title>Red Clover (Trifolium pratense) and Zigzag Clover (T. medium) - A Picture of Genomic Similarities and Differences.</title>
        <authorList>
            <person name="Dluhosova J."/>
            <person name="Istvanek J."/>
            <person name="Nedelnik J."/>
            <person name="Repkova J."/>
        </authorList>
    </citation>
    <scope>NUCLEOTIDE SEQUENCE [LARGE SCALE GENOMIC DNA]</scope>
    <source>
        <strain evidence="2">cv. 10/8</strain>
        <tissue evidence="1">Leaf</tissue>
    </source>
</reference>
<evidence type="ECO:0000313" key="2">
    <source>
        <dbReference type="Proteomes" id="UP000265520"/>
    </source>
</evidence>
<name>A0A392SX17_9FABA</name>
<comment type="caution">
    <text evidence="1">The sequence shown here is derived from an EMBL/GenBank/DDBJ whole genome shotgun (WGS) entry which is preliminary data.</text>
</comment>
<evidence type="ECO:0000313" key="1">
    <source>
        <dbReference type="EMBL" id="MCI52764.1"/>
    </source>
</evidence>